<feature type="compositionally biased region" description="Gly residues" evidence="1">
    <location>
        <begin position="382"/>
        <end position="417"/>
    </location>
</feature>
<evidence type="ECO:0000256" key="1">
    <source>
        <dbReference type="SAM" id="MobiDB-lite"/>
    </source>
</evidence>
<feature type="compositionally biased region" description="Low complexity" evidence="1">
    <location>
        <begin position="464"/>
        <end position="480"/>
    </location>
</feature>
<dbReference type="OrthoDB" id="1715639at2"/>
<proteinExistence type="predicted"/>
<feature type="region of interest" description="Disordered" evidence="1">
    <location>
        <begin position="339"/>
        <end position="493"/>
    </location>
</feature>
<dbReference type="RefSeq" id="WP_128215739.1">
    <property type="nucleotide sequence ID" value="NZ_CP025746.1"/>
</dbReference>
<dbReference type="EMBL" id="CP025746">
    <property type="protein sequence ID" value="QAA35046.1"/>
    <property type="molecule type" value="Genomic_DNA"/>
</dbReference>
<feature type="compositionally biased region" description="Polar residues" evidence="1">
    <location>
        <begin position="351"/>
        <end position="377"/>
    </location>
</feature>
<keyword evidence="2" id="KW-1133">Transmembrane helix</keyword>
<feature type="transmembrane region" description="Helical" evidence="2">
    <location>
        <begin position="24"/>
        <end position="45"/>
    </location>
</feature>
<evidence type="ECO:0000313" key="4">
    <source>
        <dbReference type="Proteomes" id="UP000286268"/>
    </source>
</evidence>
<evidence type="ECO:0000313" key="3">
    <source>
        <dbReference type="EMBL" id="QAA35046.1"/>
    </source>
</evidence>
<organism evidence="3 4">
    <name type="scientific">Clostridium manihotivorum</name>
    <dbReference type="NCBI Taxonomy" id="2320868"/>
    <lineage>
        <taxon>Bacteria</taxon>
        <taxon>Bacillati</taxon>
        <taxon>Bacillota</taxon>
        <taxon>Clostridia</taxon>
        <taxon>Eubacteriales</taxon>
        <taxon>Clostridiaceae</taxon>
        <taxon>Clostridium</taxon>
    </lineage>
</organism>
<dbReference type="KEGG" id="cmah:C1I91_27270"/>
<dbReference type="PANTHER" id="PTHR37612">
    <property type="entry name" value="FIBROIN HEAVY CHAIN FIB-H LIKE PROTEIN"/>
    <property type="match status" value="1"/>
</dbReference>
<sequence length="533" mass="58051">MESPYKELIARLKKVKARIFLRNFFKNICIGFIASTVLSIAVALISRFTPIYGVYFIWFPWLYTLGFFTALVVTIILAPKLLEVSKIVDNFGLEQRVSTAMELMEQDNVYKSIQAEDALDKFNKLDYKNHIKLIPAKKLALILLAVVIVLSSTFLLPDTLKDEANRLHALNGEKKEEVKKVEQAKKEINENKKLTEQQKKELLSKVDELKKDIALAKTNKEIDKAKEKLAKKLDIDKNKQLDRDLEKLAEGLKQNEATKKLSEAIKENDQKKLDSELDKLKKDAKSMDSKQKEALKNSLSNTSSSMSSGDMKSSLDELSDALSSGDEAAINKSIDSVKGSLSKANGEKNKNQALASLQKQLDQEQQLAEANDQNDQDQANGSGNGSGQGAGQGSGQGQGQGSGSGQGNGSGSGGRLAGNGTSNGSNTVSPYSNGSGIGNKQPGSSKEKEYEKVFTPSRLGGEGKTSSLNGKSGNSGSSESEITDKANATLGELKPYDQVVGEYSKEAMDNMENYQIPDGMTEIIKGYFSSLQQ</sequence>
<keyword evidence="2" id="KW-0812">Transmembrane</keyword>
<evidence type="ECO:0000256" key="2">
    <source>
        <dbReference type="SAM" id="Phobius"/>
    </source>
</evidence>
<name>A0A3R5UBR2_9CLOT</name>
<gene>
    <name evidence="3" type="ORF">C1I91_27270</name>
</gene>
<feature type="transmembrane region" description="Helical" evidence="2">
    <location>
        <begin position="139"/>
        <end position="156"/>
    </location>
</feature>
<keyword evidence="2" id="KW-0472">Membrane</keyword>
<dbReference type="AlphaFoldDB" id="A0A3R5UBR2"/>
<keyword evidence="4" id="KW-1185">Reference proteome</keyword>
<dbReference type="Proteomes" id="UP000286268">
    <property type="component" value="Chromosome"/>
</dbReference>
<accession>A0A3R5UBR2</accession>
<feature type="compositionally biased region" description="Basic and acidic residues" evidence="1">
    <location>
        <begin position="263"/>
        <end position="295"/>
    </location>
</feature>
<feature type="compositionally biased region" description="Polar residues" evidence="1">
    <location>
        <begin position="419"/>
        <end position="434"/>
    </location>
</feature>
<feature type="compositionally biased region" description="Low complexity" evidence="1">
    <location>
        <begin position="296"/>
        <end position="312"/>
    </location>
</feature>
<dbReference type="PANTHER" id="PTHR37612:SF20">
    <property type="entry name" value="PER-HEXAMER REPEAT PROTEIN 5-RELATED"/>
    <property type="match status" value="1"/>
</dbReference>
<feature type="transmembrane region" description="Helical" evidence="2">
    <location>
        <begin position="57"/>
        <end position="78"/>
    </location>
</feature>
<reference evidence="3 4" key="1">
    <citation type="submission" date="2018-01" db="EMBL/GenBank/DDBJ databases">
        <title>Genome Sequencing and Assembly of Anaerobacter polyendosporus strain CT4.</title>
        <authorList>
            <person name="Tachaapaikoon C."/>
            <person name="Sutheeworapong S."/>
            <person name="Jenjaroenpun P."/>
            <person name="Wongsurawat T."/>
            <person name="Nookeaw I."/>
            <person name="Cheawchanlertfa P."/>
            <person name="Kosugi A."/>
            <person name="Cheevadhanarak S."/>
            <person name="Ratanakhanokchai K."/>
        </authorList>
    </citation>
    <scope>NUCLEOTIDE SEQUENCE [LARGE SCALE GENOMIC DNA]</scope>
    <source>
        <strain evidence="3 4">CT4</strain>
    </source>
</reference>
<feature type="region of interest" description="Disordered" evidence="1">
    <location>
        <begin position="263"/>
        <end position="324"/>
    </location>
</feature>
<protein>
    <submittedName>
        <fullName evidence="3">Uncharacterized protein</fullName>
    </submittedName>
</protein>
<dbReference type="InterPro" id="IPR052258">
    <property type="entry name" value="Diverse_Func_Domain-Protein"/>
</dbReference>